<dbReference type="PROSITE" id="PS00107">
    <property type="entry name" value="PROTEIN_KINASE_ATP"/>
    <property type="match status" value="1"/>
</dbReference>
<evidence type="ECO:0000313" key="7">
    <source>
        <dbReference type="EMBL" id="EAX93745.1"/>
    </source>
</evidence>
<organism evidence="7 8">
    <name type="scientific">Trichomonas vaginalis (strain ATCC PRA-98 / G3)</name>
    <dbReference type="NCBI Taxonomy" id="412133"/>
    <lineage>
        <taxon>Eukaryota</taxon>
        <taxon>Metamonada</taxon>
        <taxon>Parabasalia</taxon>
        <taxon>Trichomonadida</taxon>
        <taxon>Trichomonadidae</taxon>
        <taxon>Trichomonas</taxon>
    </lineage>
</organism>
<dbReference type="OrthoDB" id="40902at2759"/>
<protein>
    <submittedName>
        <fullName evidence="7">CAMK family protein kinase</fullName>
    </submittedName>
</protein>
<evidence type="ECO:0000256" key="1">
    <source>
        <dbReference type="ARBA" id="ARBA00022741"/>
    </source>
</evidence>
<keyword evidence="7" id="KW-0418">Kinase</keyword>
<evidence type="ECO:0000259" key="6">
    <source>
        <dbReference type="PROSITE" id="PS50011"/>
    </source>
</evidence>
<dbReference type="OMA" id="ECERNEK"/>
<reference evidence="7" key="2">
    <citation type="journal article" date="2007" name="Science">
        <title>Draft genome sequence of the sexually transmitted pathogen Trichomonas vaginalis.</title>
        <authorList>
            <person name="Carlton J.M."/>
            <person name="Hirt R.P."/>
            <person name="Silva J.C."/>
            <person name="Delcher A.L."/>
            <person name="Schatz M."/>
            <person name="Zhao Q."/>
            <person name="Wortman J.R."/>
            <person name="Bidwell S.L."/>
            <person name="Alsmark U.C.M."/>
            <person name="Besteiro S."/>
            <person name="Sicheritz-Ponten T."/>
            <person name="Noel C.J."/>
            <person name="Dacks J.B."/>
            <person name="Foster P.G."/>
            <person name="Simillion C."/>
            <person name="Van de Peer Y."/>
            <person name="Miranda-Saavedra D."/>
            <person name="Barton G.J."/>
            <person name="Westrop G.D."/>
            <person name="Mueller S."/>
            <person name="Dessi D."/>
            <person name="Fiori P.L."/>
            <person name="Ren Q."/>
            <person name="Paulsen I."/>
            <person name="Zhang H."/>
            <person name="Bastida-Corcuera F.D."/>
            <person name="Simoes-Barbosa A."/>
            <person name="Brown M.T."/>
            <person name="Hayes R.D."/>
            <person name="Mukherjee M."/>
            <person name="Okumura C.Y."/>
            <person name="Schneider R."/>
            <person name="Smith A.J."/>
            <person name="Vanacova S."/>
            <person name="Villalvazo M."/>
            <person name="Haas B.J."/>
            <person name="Pertea M."/>
            <person name="Feldblyum T.V."/>
            <person name="Utterback T.R."/>
            <person name="Shu C.L."/>
            <person name="Osoegawa K."/>
            <person name="de Jong P.J."/>
            <person name="Hrdy I."/>
            <person name="Horvathova L."/>
            <person name="Zubacova Z."/>
            <person name="Dolezal P."/>
            <person name="Malik S.B."/>
            <person name="Logsdon J.M. Jr."/>
            <person name="Henze K."/>
            <person name="Gupta A."/>
            <person name="Wang C.C."/>
            <person name="Dunne R.L."/>
            <person name="Upcroft J.A."/>
            <person name="Upcroft P."/>
            <person name="White O."/>
            <person name="Salzberg S.L."/>
            <person name="Tang P."/>
            <person name="Chiu C.-H."/>
            <person name="Lee Y.-S."/>
            <person name="Embley T.M."/>
            <person name="Coombs G.H."/>
            <person name="Mottram J.C."/>
            <person name="Tachezy J."/>
            <person name="Fraser-Liggett C.M."/>
            <person name="Johnson P.J."/>
        </authorList>
    </citation>
    <scope>NUCLEOTIDE SEQUENCE [LARGE SCALE GENOMIC DNA]</scope>
    <source>
        <strain evidence="7">G3</strain>
    </source>
</reference>
<dbReference type="SUPFAM" id="SSF56112">
    <property type="entry name" value="Protein kinase-like (PK-like)"/>
    <property type="match status" value="1"/>
</dbReference>
<keyword evidence="8" id="KW-1185">Reference proteome</keyword>
<dbReference type="PROSITE" id="PS00108">
    <property type="entry name" value="PROTEIN_KINASE_ST"/>
    <property type="match status" value="1"/>
</dbReference>
<dbReference type="Proteomes" id="UP000001542">
    <property type="component" value="Unassembled WGS sequence"/>
</dbReference>
<dbReference type="InterPro" id="IPR008271">
    <property type="entry name" value="Ser/Thr_kinase_AS"/>
</dbReference>
<evidence type="ECO:0000256" key="4">
    <source>
        <dbReference type="RuleBase" id="RU000304"/>
    </source>
</evidence>
<dbReference type="GO" id="GO:0004674">
    <property type="term" value="F:protein serine/threonine kinase activity"/>
    <property type="evidence" value="ECO:0000318"/>
    <property type="project" value="GO_Central"/>
</dbReference>
<dbReference type="InterPro" id="IPR011009">
    <property type="entry name" value="Kinase-like_dom_sf"/>
</dbReference>
<dbReference type="EMBL" id="DS113894">
    <property type="protein sequence ID" value="EAX93745.1"/>
    <property type="molecule type" value="Genomic_DNA"/>
</dbReference>
<evidence type="ECO:0000256" key="5">
    <source>
        <dbReference type="SAM" id="MobiDB-lite"/>
    </source>
</evidence>
<dbReference type="PANTHER" id="PTHR24346">
    <property type="entry name" value="MAP/MICROTUBULE AFFINITY-REGULATING KINASE"/>
    <property type="match status" value="1"/>
</dbReference>
<dbReference type="STRING" id="5722.A2FMX7"/>
<dbReference type="Pfam" id="PF00069">
    <property type="entry name" value="Pkinase"/>
    <property type="match status" value="1"/>
</dbReference>
<dbReference type="InterPro" id="IPR017441">
    <property type="entry name" value="Protein_kinase_ATP_BS"/>
</dbReference>
<name>A2FMX7_TRIV3</name>
<dbReference type="Gene3D" id="1.10.510.10">
    <property type="entry name" value="Transferase(Phosphotransferase) domain 1"/>
    <property type="match status" value="1"/>
</dbReference>
<dbReference type="VEuPathDB" id="TrichDB:TVAGG3_0387550"/>
<feature type="domain" description="Protein kinase" evidence="6">
    <location>
        <begin position="14"/>
        <end position="266"/>
    </location>
</feature>
<dbReference type="CDD" id="cd14003">
    <property type="entry name" value="STKc_AMPK-like"/>
    <property type="match status" value="1"/>
</dbReference>
<dbReference type="InParanoid" id="A2FMX7"/>
<feature type="region of interest" description="Disordered" evidence="5">
    <location>
        <begin position="337"/>
        <end position="360"/>
    </location>
</feature>
<keyword evidence="1 3" id="KW-0547">Nucleotide-binding</keyword>
<dbReference type="FunFam" id="3.30.200.20:FF:000042">
    <property type="entry name" value="Aurora kinase A"/>
    <property type="match status" value="1"/>
</dbReference>
<dbReference type="GO" id="GO:0005524">
    <property type="term" value="F:ATP binding"/>
    <property type="evidence" value="ECO:0007669"/>
    <property type="project" value="UniProtKB-UniRule"/>
</dbReference>
<keyword evidence="2 3" id="KW-0067">ATP-binding</keyword>
<evidence type="ECO:0000313" key="8">
    <source>
        <dbReference type="Proteomes" id="UP000001542"/>
    </source>
</evidence>
<evidence type="ECO:0000256" key="2">
    <source>
        <dbReference type="ARBA" id="ARBA00022840"/>
    </source>
</evidence>
<sequence>MEMTVSTPNKIGSYQIRGTIGTGAFSVVKLAYDEARKRYMACKIVPKSRLSSPELEQRFEIEIKIFQQLTHPGIITLYDLLKDDLNYYIFMEFCPNGELFQHIVDEGKLSEDETKTIVYQVFSVLSYIHSKGIAHRDLKPENLLLDEQGHVKISDFGLSRFVGQTGIANTPCGSPCYASPECVSGCPYNAFTSDVWSTGVIIYAMLTGQLPWTKRNQTQLFQQIRRGEYTIPKHLTPDCQNFIQGLMTVDITKRLTIEEALNHPWMAAVTKSFREQGLFEATEHTCPLVSTKKVEALFCEDAAEPLAIDQRTLFRNLSFSDKLFGKTVKMLKVNNSNLPQLQQKTSKHKHGTPPPSKVLATKTIPKRMSQITKPTTITVTSMSKLPQSKSGMPKLKK</sequence>
<dbReference type="eggNOG" id="KOG0583">
    <property type="taxonomic scope" value="Eukaryota"/>
</dbReference>
<proteinExistence type="inferred from homology"/>
<dbReference type="SMART" id="SM00220">
    <property type="entry name" value="S_TKc"/>
    <property type="match status" value="1"/>
</dbReference>
<dbReference type="RefSeq" id="XP_001306675.1">
    <property type="nucleotide sequence ID" value="XM_001306674.1"/>
</dbReference>
<gene>
    <name evidence="7" type="ORF">TVAG_455150</name>
</gene>
<dbReference type="SMR" id="A2FMX7"/>
<dbReference type="AlphaFoldDB" id="A2FMX7"/>
<dbReference type="InterPro" id="IPR000719">
    <property type="entry name" value="Prot_kinase_dom"/>
</dbReference>
<dbReference type="VEuPathDB" id="TrichDB:TVAG_455150"/>
<comment type="similarity">
    <text evidence="4">Belongs to the protein kinase superfamily.</text>
</comment>
<accession>A2FMX7</accession>
<feature type="binding site" evidence="3">
    <location>
        <position position="43"/>
    </location>
    <ligand>
        <name>ATP</name>
        <dbReference type="ChEBI" id="CHEBI:30616"/>
    </ligand>
</feature>
<dbReference type="FunCoup" id="A2FMX7">
    <property type="interactions" value="669"/>
</dbReference>
<keyword evidence="4" id="KW-0723">Serine/threonine-protein kinase</keyword>
<dbReference type="FunFam" id="1.10.510.10:FF:000271">
    <property type="entry name" value="Non-specific serine/threonine protein kinase"/>
    <property type="match status" value="1"/>
</dbReference>
<dbReference type="KEGG" id="tva:4751470"/>
<keyword evidence="7" id="KW-0808">Transferase</keyword>
<dbReference type="PROSITE" id="PS50011">
    <property type="entry name" value="PROTEIN_KINASE_DOM"/>
    <property type="match status" value="1"/>
</dbReference>
<dbReference type="PANTHER" id="PTHR24346:SF30">
    <property type="entry name" value="MATERNAL EMBRYONIC LEUCINE ZIPPER KINASE"/>
    <property type="match status" value="1"/>
</dbReference>
<evidence type="ECO:0000256" key="3">
    <source>
        <dbReference type="PROSITE-ProRule" id="PRU10141"/>
    </source>
</evidence>
<reference evidence="7" key="1">
    <citation type="submission" date="2006-10" db="EMBL/GenBank/DDBJ databases">
        <authorList>
            <person name="Amadeo P."/>
            <person name="Zhao Q."/>
            <person name="Wortman J."/>
            <person name="Fraser-Liggett C."/>
            <person name="Carlton J."/>
        </authorList>
    </citation>
    <scope>NUCLEOTIDE SEQUENCE</scope>
    <source>
        <strain evidence="7">G3</strain>
    </source>
</reference>